<dbReference type="EMBL" id="KZ303502">
    <property type="protein sequence ID" value="PIA16096.1"/>
    <property type="molecule type" value="Genomic_DNA"/>
</dbReference>
<dbReference type="OrthoDB" id="5576609at2759"/>
<feature type="transmembrane region" description="Helical" evidence="1">
    <location>
        <begin position="61"/>
        <end position="82"/>
    </location>
</feature>
<feature type="transmembrane region" description="Helical" evidence="1">
    <location>
        <begin position="12"/>
        <end position="30"/>
    </location>
</feature>
<organism evidence="2 3">
    <name type="scientific">Coemansia reversa (strain ATCC 12441 / NRRL 1564)</name>
    <dbReference type="NCBI Taxonomy" id="763665"/>
    <lineage>
        <taxon>Eukaryota</taxon>
        <taxon>Fungi</taxon>
        <taxon>Fungi incertae sedis</taxon>
        <taxon>Zoopagomycota</taxon>
        <taxon>Kickxellomycotina</taxon>
        <taxon>Kickxellomycetes</taxon>
        <taxon>Kickxellales</taxon>
        <taxon>Kickxellaceae</taxon>
        <taxon>Coemansia</taxon>
    </lineage>
</organism>
<evidence type="ECO:0000313" key="2">
    <source>
        <dbReference type="EMBL" id="PIA16096.1"/>
    </source>
</evidence>
<gene>
    <name evidence="2" type="ORF">COEREDRAFT_8754</name>
</gene>
<dbReference type="Proteomes" id="UP000242474">
    <property type="component" value="Unassembled WGS sequence"/>
</dbReference>
<dbReference type="AlphaFoldDB" id="A0A2G5BAQ4"/>
<feature type="transmembrane region" description="Helical" evidence="1">
    <location>
        <begin position="121"/>
        <end position="144"/>
    </location>
</feature>
<keyword evidence="1" id="KW-0812">Transmembrane</keyword>
<keyword evidence="1" id="KW-1133">Transmembrane helix</keyword>
<evidence type="ECO:0000313" key="3">
    <source>
        <dbReference type="Proteomes" id="UP000242474"/>
    </source>
</evidence>
<evidence type="ECO:0000256" key="1">
    <source>
        <dbReference type="SAM" id="Phobius"/>
    </source>
</evidence>
<feature type="transmembrane region" description="Helical" evidence="1">
    <location>
        <begin position="150"/>
        <end position="173"/>
    </location>
</feature>
<accession>A0A2G5BAQ4</accession>
<sequence length="233" mass="26777">MSPTKKWPRVAILTTFVIFSVIPTSMYLFVPARAIEINSFCQIPTTPGTRFYIFTTCTVAVWQYMPGIIGIIGITEIGVYIIKTRRATRRVFQESVQNYGHLQPVQQQGNPELLHQTMIHIIWFPITPAVSLWLNMVLITVGHYKHRRYLWLEFVNIVLLGLQSFLLGIALIVNPTIRNAAAQWASRRRQEHYDKDLEQHYEVESLDESALPPIHPQGSVSQDQLAFESFTPL</sequence>
<name>A0A2G5BAQ4_COERN</name>
<keyword evidence="3" id="KW-1185">Reference proteome</keyword>
<proteinExistence type="predicted"/>
<protein>
    <submittedName>
        <fullName evidence="2">Uncharacterized protein</fullName>
    </submittedName>
</protein>
<keyword evidence="1" id="KW-0472">Membrane</keyword>
<reference evidence="2 3" key="1">
    <citation type="journal article" date="2015" name="Genome Biol. Evol.">
        <title>Phylogenomic analyses indicate that early fungi evolved digesting cell walls of algal ancestors of land plants.</title>
        <authorList>
            <person name="Chang Y."/>
            <person name="Wang S."/>
            <person name="Sekimoto S."/>
            <person name="Aerts A.L."/>
            <person name="Choi C."/>
            <person name="Clum A."/>
            <person name="LaButti K.M."/>
            <person name="Lindquist E.A."/>
            <person name="Yee Ngan C."/>
            <person name="Ohm R.A."/>
            <person name="Salamov A.A."/>
            <person name="Grigoriev I.V."/>
            <person name="Spatafora J.W."/>
            <person name="Berbee M.L."/>
        </authorList>
    </citation>
    <scope>NUCLEOTIDE SEQUENCE [LARGE SCALE GENOMIC DNA]</scope>
    <source>
        <strain evidence="2 3">NRRL 1564</strain>
    </source>
</reference>